<organism evidence="5 6">
    <name type="scientific">Marivirga sericea</name>
    <dbReference type="NCBI Taxonomy" id="1028"/>
    <lineage>
        <taxon>Bacteria</taxon>
        <taxon>Pseudomonadati</taxon>
        <taxon>Bacteroidota</taxon>
        <taxon>Cytophagia</taxon>
        <taxon>Cytophagales</taxon>
        <taxon>Marivirgaceae</taxon>
        <taxon>Marivirga</taxon>
    </lineage>
</organism>
<dbReference type="AlphaFoldDB" id="A0A1X7IGK4"/>
<dbReference type="SMART" id="SM00028">
    <property type="entry name" value="TPR"/>
    <property type="match status" value="5"/>
</dbReference>
<dbReference type="PANTHER" id="PTHR10098">
    <property type="entry name" value="RAPSYN-RELATED"/>
    <property type="match status" value="1"/>
</dbReference>
<dbReference type="OrthoDB" id="1523128at2"/>
<sequence length="578" mass="66711">MTYIIVTKLRYLFALLILIASHFSRAAQITDSLNHALKSYTSKDSVRVDMLNELSYSYWIMDPAKAEILSKEALEIATNQSYLKGMAMANRSIGVASWAQGNYEEGLNVLLTALSQYQLLKDTLNIANVKLNTGLIYSEQNSFAEALLYYQDALKTFRYLNKPERSVNTLNHIGVLYQRQGNTELAKSTYNEALEVSRLQNYAYGKSTALSNLSNLFQRSGKLDSAIVYAREALQIQEESNDLNGEAFSLYNLGIIYQKLENYELTHEYLQRALKEAEVISSKKLKRDCYWQLKQTAKMRGNYQEALQYAEQYNIVNDSLFNAEKLREFVRLENRFSLEKNAQELKLKDQEVDILQKAAVIDRLWRNSAILVIVAILLISYFIYSRQRINLKRKQELFSKNEEIYRTNAALTEAELENARWKEIELNQKIEFKNKELTSYALNFVQKNEVLEEIKSSIGELKKSPNGVTAKELNSLNKLVSSSMHIDKDWQDFKRQFEEVHTNFFTNLKTQFPTLSSNELKLCALLKLNMNLKEASTVMGISPESVKTARYRLRKKLGLGRSDNLVEHIISLEIKMNE</sequence>
<evidence type="ECO:0000313" key="6">
    <source>
        <dbReference type="Proteomes" id="UP000193804"/>
    </source>
</evidence>
<dbReference type="SUPFAM" id="SSF48452">
    <property type="entry name" value="TPR-like"/>
    <property type="match status" value="2"/>
</dbReference>
<dbReference type="Gene3D" id="1.10.10.10">
    <property type="entry name" value="Winged helix-like DNA-binding domain superfamily/Winged helix DNA-binding domain"/>
    <property type="match status" value="1"/>
</dbReference>
<dbReference type="GO" id="GO:0003677">
    <property type="term" value="F:DNA binding"/>
    <property type="evidence" value="ECO:0007669"/>
    <property type="project" value="InterPro"/>
</dbReference>
<keyword evidence="1" id="KW-0802">TPR repeat</keyword>
<evidence type="ECO:0000256" key="3">
    <source>
        <dbReference type="SAM" id="SignalP"/>
    </source>
</evidence>
<dbReference type="EMBL" id="FXAW01000001">
    <property type="protein sequence ID" value="SMG13651.1"/>
    <property type="molecule type" value="Genomic_DNA"/>
</dbReference>
<feature type="repeat" description="TPR" evidence="1">
    <location>
        <begin position="167"/>
        <end position="200"/>
    </location>
</feature>
<name>A0A1X7IGK4_9BACT</name>
<dbReference type="InterPro" id="IPR036388">
    <property type="entry name" value="WH-like_DNA-bd_sf"/>
</dbReference>
<dbReference type="InterPro" id="IPR016032">
    <property type="entry name" value="Sig_transdc_resp-reg_C-effctor"/>
</dbReference>
<keyword evidence="6" id="KW-1185">Reference proteome</keyword>
<keyword evidence="2" id="KW-0812">Transmembrane</keyword>
<dbReference type="InterPro" id="IPR019734">
    <property type="entry name" value="TPR_rpt"/>
</dbReference>
<dbReference type="InterPro" id="IPR000792">
    <property type="entry name" value="Tscrpt_reg_LuxR_C"/>
</dbReference>
<dbReference type="SUPFAM" id="SSF46894">
    <property type="entry name" value="C-terminal effector domain of the bipartite response regulators"/>
    <property type="match status" value="1"/>
</dbReference>
<feature type="domain" description="HTH luxR-type" evidence="4">
    <location>
        <begin position="512"/>
        <end position="569"/>
    </location>
</feature>
<dbReference type="RefSeq" id="WP_085515607.1">
    <property type="nucleotide sequence ID" value="NZ_FXAW01000001.1"/>
</dbReference>
<protein>
    <submittedName>
        <fullName evidence="5">Tetratricopeptide repeat-containing protein</fullName>
    </submittedName>
</protein>
<keyword evidence="2" id="KW-1133">Transmembrane helix</keyword>
<dbReference type="SMART" id="SM00421">
    <property type="entry name" value="HTH_LUXR"/>
    <property type="match status" value="1"/>
</dbReference>
<evidence type="ECO:0000256" key="2">
    <source>
        <dbReference type="SAM" id="Phobius"/>
    </source>
</evidence>
<dbReference type="GO" id="GO:0006355">
    <property type="term" value="P:regulation of DNA-templated transcription"/>
    <property type="evidence" value="ECO:0007669"/>
    <property type="project" value="InterPro"/>
</dbReference>
<dbReference type="Pfam" id="PF13424">
    <property type="entry name" value="TPR_12"/>
    <property type="match status" value="3"/>
</dbReference>
<dbReference type="Gene3D" id="1.25.40.10">
    <property type="entry name" value="Tetratricopeptide repeat domain"/>
    <property type="match status" value="1"/>
</dbReference>
<evidence type="ECO:0000259" key="4">
    <source>
        <dbReference type="SMART" id="SM00421"/>
    </source>
</evidence>
<gene>
    <name evidence="5" type="ORF">SAMN05661096_00612</name>
</gene>
<feature type="transmembrane region" description="Helical" evidence="2">
    <location>
        <begin position="364"/>
        <end position="384"/>
    </location>
</feature>
<evidence type="ECO:0000256" key="1">
    <source>
        <dbReference type="PROSITE-ProRule" id="PRU00339"/>
    </source>
</evidence>
<feature type="signal peptide" evidence="3">
    <location>
        <begin position="1"/>
        <end position="26"/>
    </location>
</feature>
<keyword evidence="2" id="KW-0472">Membrane</keyword>
<dbReference type="InterPro" id="IPR011990">
    <property type="entry name" value="TPR-like_helical_dom_sf"/>
</dbReference>
<evidence type="ECO:0000313" key="5">
    <source>
        <dbReference type="EMBL" id="SMG13651.1"/>
    </source>
</evidence>
<accession>A0A1X7IGK4</accession>
<keyword evidence="3" id="KW-0732">Signal</keyword>
<dbReference type="PROSITE" id="PS50005">
    <property type="entry name" value="TPR"/>
    <property type="match status" value="2"/>
</dbReference>
<feature type="repeat" description="TPR" evidence="1">
    <location>
        <begin position="207"/>
        <end position="240"/>
    </location>
</feature>
<reference evidence="6" key="1">
    <citation type="submission" date="2017-04" db="EMBL/GenBank/DDBJ databases">
        <authorList>
            <person name="Varghese N."/>
            <person name="Submissions S."/>
        </authorList>
    </citation>
    <scope>NUCLEOTIDE SEQUENCE [LARGE SCALE GENOMIC DNA]</scope>
    <source>
        <strain evidence="6">DSM 4125</strain>
    </source>
</reference>
<dbReference type="PANTHER" id="PTHR10098:SF112">
    <property type="entry name" value="SLR0380 PROTEIN"/>
    <property type="match status" value="1"/>
</dbReference>
<dbReference type="STRING" id="1028.SAMN05661096_00612"/>
<feature type="chain" id="PRO_5013321813" evidence="3">
    <location>
        <begin position="27"/>
        <end position="578"/>
    </location>
</feature>
<dbReference type="Proteomes" id="UP000193804">
    <property type="component" value="Unassembled WGS sequence"/>
</dbReference>
<proteinExistence type="predicted"/>